<dbReference type="EMBL" id="AJLS01000054">
    <property type="protein sequence ID" value="EKN69816.1"/>
    <property type="molecule type" value="Genomic_DNA"/>
</dbReference>
<dbReference type="PATRIC" id="fig|1117379.3.peg.1777"/>
<keyword evidence="3" id="KW-1185">Reference proteome</keyword>
<protein>
    <submittedName>
        <fullName evidence="2">Uncharacterized protein</fullName>
    </submittedName>
</protein>
<evidence type="ECO:0000256" key="1">
    <source>
        <dbReference type="SAM" id="MobiDB-lite"/>
    </source>
</evidence>
<organism evidence="2 3">
    <name type="scientific">Neobacillus bataviensis LMG 21833</name>
    <dbReference type="NCBI Taxonomy" id="1117379"/>
    <lineage>
        <taxon>Bacteria</taxon>
        <taxon>Bacillati</taxon>
        <taxon>Bacillota</taxon>
        <taxon>Bacilli</taxon>
        <taxon>Bacillales</taxon>
        <taxon>Bacillaceae</taxon>
        <taxon>Neobacillus</taxon>
    </lineage>
</organism>
<proteinExistence type="predicted"/>
<gene>
    <name evidence="2" type="ORF">BABA_08491</name>
</gene>
<accession>K6E8Z6</accession>
<dbReference type="AlphaFoldDB" id="K6E8Z6"/>
<evidence type="ECO:0000313" key="2">
    <source>
        <dbReference type="EMBL" id="EKN69816.1"/>
    </source>
</evidence>
<dbReference type="Proteomes" id="UP000006316">
    <property type="component" value="Unassembled WGS sequence"/>
</dbReference>
<dbReference type="STRING" id="1117379.BABA_08491"/>
<sequence>MENLSLEIWKGVIQVLSFEEKKAIFHSFKLKEKKISNGKVSFIYPESNQKGQVLATQLHPSGNGYVNGKYLSEEIIEKHGYEVDPRGWISIKAFSKDEIAKVITEAMKSMAVMTGEELFEKNAKESPVQTEGSLEEQEIPGREVEKSLEPQKMKSIEKIQSSTYEIYHGSCLFSWLGLTLSTMEYGFLVWRKAVRKYVGIGSKLQK</sequence>
<comment type="caution">
    <text evidence="2">The sequence shown here is derived from an EMBL/GenBank/DDBJ whole genome shotgun (WGS) entry which is preliminary data.</text>
</comment>
<feature type="region of interest" description="Disordered" evidence="1">
    <location>
        <begin position="122"/>
        <end position="147"/>
    </location>
</feature>
<reference evidence="2 3" key="1">
    <citation type="journal article" date="2012" name="Front. Microbiol.">
        <title>Redundancy and modularity in membrane-associated dissimilatory nitrate reduction in Bacillus.</title>
        <authorList>
            <person name="Heylen K."/>
            <person name="Keltjens J."/>
        </authorList>
    </citation>
    <scope>NUCLEOTIDE SEQUENCE [LARGE SCALE GENOMIC DNA]</scope>
    <source>
        <strain evidence="3">LMG 21833T</strain>
    </source>
</reference>
<name>K6E8Z6_9BACI</name>
<evidence type="ECO:0000313" key="3">
    <source>
        <dbReference type="Proteomes" id="UP000006316"/>
    </source>
</evidence>
<dbReference type="eggNOG" id="ENOG5030DVG">
    <property type="taxonomic scope" value="Bacteria"/>
</dbReference>